<dbReference type="EMBL" id="AECQ01000004">
    <property type="protein sequence ID" value="EFW25200.1"/>
    <property type="molecule type" value="Genomic_DNA"/>
</dbReference>
<gene>
    <name evidence="1" type="ORF">HMPREF9430_00368</name>
</gene>
<accession>E7ML77</accession>
<dbReference type="AlphaFoldDB" id="E7ML77"/>
<sequence>MRIKIMFSKKLIYVKVYANHCSNALLFQSEDTSIQPRDIVIVSLHGKEIPAMVVQVSRKIKNKNINLEFILRKAGFFERNKLSADVHNRVKNEKLAWIDEIEYWNAMG</sequence>
<evidence type="ECO:0000313" key="1">
    <source>
        <dbReference type="EMBL" id="EFW25200.1"/>
    </source>
</evidence>
<dbReference type="HOGENOM" id="CLU_2195196_0_0_9"/>
<evidence type="ECO:0000313" key="2">
    <source>
        <dbReference type="Proteomes" id="UP000004097"/>
    </source>
</evidence>
<keyword evidence="2" id="KW-1185">Reference proteome</keyword>
<protein>
    <submittedName>
        <fullName evidence="1">Uncharacterized protein</fullName>
    </submittedName>
</protein>
<proteinExistence type="predicted"/>
<comment type="caution">
    <text evidence="1">The sequence shown here is derived from an EMBL/GenBank/DDBJ whole genome shotgun (WGS) entry which is preliminary data.</text>
</comment>
<organism evidence="1 2">
    <name type="scientific">Solobacterium moorei F0204</name>
    <dbReference type="NCBI Taxonomy" id="706433"/>
    <lineage>
        <taxon>Bacteria</taxon>
        <taxon>Bacillati</taxon>
        <taxon>Bacillota</taxon>
        <taxon>Erysipelotrichia</taxon>
        <taxon>Erysipelotrichales</taxon>
        <taxon>Erysipelotrichaceae</taxon>
        <taxon>Solobacterium</taxon>
    </lineage>
</organism>
<reference evidence="1 2" key="1">
    <citation type="submission" date="2010-08" db="EMBL/GenBank/DDBJ databases">
        <authorList>
            <person name="Weinstock G."/>
            <person name="Sodergren E."/>
            <person name="Clifton S."/>
            <person name="Fulton L."/>
            <person name="Fulton B."/>
            <person name="Courtney L."/>
            <person name="Fronick C."/>
            <person name="Harrison M."/>
            <person name="Strong C."/>
            <person name="Farmer C."/>
            <person name="Delahaunty K."/>
            <person name="Markovic C."/>
            <person name="Hall O."/>
            <person name="Minx P."/>
            <person name="Tomlinson C."/>
            <person name="Mitreva M."/>
            <person name="Hou S."/>
            <person name="Chen J."/>
            <person name="Wollam A."/>
            <person name="Pepin K.H."/>
            <person name="Johnson M."/>
            <person name="Bhonagiri V."/>
            <person name="Zhang X."/>
            <person name="Suruliraj S."/>
            <person name="Warren W."/>
            <person name="Chinwalla A."/>
            <person name="Mardis E.R."/>
            <person name="Wilson R.K."/>
        </authorList>
    </citation>
    <scope>NUCLEOTIDE SEQUENCE [LARGE SCALE GENOMIC DNA]</scope>
    <source>
        <strain evidence="1 2">F0204</strain>
    </source>
</reference>
<name>E7ML77_9FIRM</name>
<dbReference type="Proteomes" id="UP000004097">
    <property type="component" value="Unassembled WGS sequence"/>
</dbReference>
<dbReference type="STRING" id="706433.HMPREF9430_00368"/>